<dbReference type="InterPro" id="IPR001251">
    <property type="entry name" value="CRAL-TRIO_dom"/>
</dbReference>
<evidence type="ECO:0000259" key="1">
    <source>
        <dbReference type="SMART" id="SM00516"/>
    </source>
</evidence>
<dbReference type="PANTHER" id="PTHR48411:SF1">
    <property type="entry name" value="OS01G0948300 PROTEIN"/>
    <property type="match status" value="1"/>
</dbReference>
<organism evidence="2 3">
    <name type="scientific">Castilleja foliolosa</name>
    <dbReference type="NCBI Taxonomy" id="1961234"/>
    <lineage>
        <taxon>Eukaryota</taxon>
        <taxon>Viridiplantae</taxon>
        <taxon>Streptophyta</taxon>
        <taxon>Embryophyta</taxon>
        <taxon>Tracheophyta</taxon>
        <taxon>Spermatophyta</taxon>
        <taxon>Magnoliopsida</taxon>
        <taxon>eudicotyledons</taxon>
        <taxon>Gunneridae</taxon>
        <taxon>Pentapetalae</taxon>
        <taxon>asterids</taxon>
        <taxon>lamiids</taxon>
        <taxon>Lamiales</taxon>
        <taxon>Orobanchaceae</taxon>
        <taxon>Pedicularideae</taxon>
        <taxon>Castillejinae</taxon>
        <taxon>Castilleja</taxon>
    </lineage>
</organism>
<dbReference type="InterPro" id="IPR036865">
    <property type="entry name" value="CRAL-TRIO_dom_sf"/>
</dbReference>
<reference evidence="3" key="1">
    <citation type="journal article" date="2024" name="IScience">
        <title>Strigolactones Initiate the Formation of Haustorium-like Structures in Castilleja.</title>
        <authorList>
            <person name="Buerger M."/>
            <person name="Peterson D."/>
            <person name="Chory J."/>
        </authorList>
    </citation>
    <scope>NUCLEOTIDE SEQUENCE [LARGE SCALE GENOMIC DNA]</scope>
</reference>
<dbReference type="AlphaFoldDB" id="A0ABD3DJ49"/>
<gene>
    <name evidence="2" type="ORF">CASFOL_016017</name>
</gene>
<feature type="domain" description="CRAL-TRIO" evidence="1">
    <location>
        <begin position="14"/>
        <end position="170"/>
    </location>
</feature>
<dbReference type="Proteomes" id="UP001632038">
    <property type="component" value="Unassembled WGS sequence"/>
</dbReference>
<dbReference type="SMART" id="SM00516">
    <property type="entry name" value="SEC14"/>
    <property type="match status" value="1"/>
</dbReference>
<accession>A0ABD3DJ49</accession>
<dbReference type="EMBL" id="JAVIJP010000017">
    <property type="protein sequence ID" value="KAL3641049.1"/>
    <property type="molecule type" value="Genomic_DNA"/>
</dbReference>
<proteinExistence type="predicted"/>
<dbReference type="PANTHER" id="PTHR48411">
    <property type="entry name" value="OS01G0948300 PROTEIN"/>
    <property type="match status" value="1"/>
</dbReference>
<dbReference type="Gene3D" id="3.40.525.10">
    <property type="entry name" value="CRAL-TRIO lipid binding domain"/>
    <property type="match status" value="1"/>
</dbReference>
<name>A0ABD3DJ49_9LAMI</name>
<keyword evidence="3" id="KW-1185">Reference proteome</keyword>
<dbReference type="Pfam" id="PF13716">
    <property type="entry name" value="CRAL_TRIO_2"/>
    <property type="match status" value="1"/>
</dbReference>
<protein>
    <recommendedName>
        <fullName evidence="1">CRAL-TRIO domain-containing protein</fullName>
    </recommendedName>
</protein>
<evidence type="ECO:0000313" key="2">
    <source>
        <dbReference type="EMBL" id="KAL3641049.1"/>
    </source>
</evidence>
<evidence type="ECO:0000313" key="3">
    <source>
        <dbReference type="Proteomes" id="UP001632038"/>
    </source>
</evidence>
<sequence>MISTSLTQPEQEKLIRELEIFKIQGRDKRGHPILRIIGKHFPAKLVSVDTLKKYLEDEIFPSLEERPFSVVYVNTDVNRCDNFAGISALRSIYDAVPVKVRDNLVTFYFLHPGLQSRLFLATFGRVLFSSGGGGAGLYGKVKYVTRLEFLWGHIRRKGIEMPEFVHEYDEELECRPTIDYGLESDHPGIIHGGPESNLDSTVSTYSMRCIA</sequence>
<comment type="caution">
    <text evidence="2">The sequence shown here is derived from an EMBL/GenBank/DDBJ whole genome shotgun (WGS) entry which is preliminary data.</text>
</comment>